<dbReference type="Pfam" id="PF01073">
    <property type="entry name" value="3Beta_HSD"/>
    <property type="match status" value="1"/>
</dbReference>
<protein>
    <submittedName>
        <fullName evidence="2">Predicted protein</fullName>
    </submittedName>
</protein>
<keyword evidence="3" id="KW-1185">Reference proteome</keyword>
<dbReference type="Gene3D" id="3.40.50.720">
    <property type="entry name" value="NAD(P)-binding Rossmann-like Domain"/>
    <property type="match status" value="1"/>
</dbReference>
<dbReference type="InParanoid" id="D2VX02"/>
<name>D2VX02_NAEGR</name>
<dbReference type="GO" id="GO:0016616">
    <property type="term" value="F:oxidoreductase activity, acting on the CH-OH group of donors, NAD or NADP as acceptor"/>
    <property type="evidence" value="ECO:0007669"/>
    <property type="project" value="InterPro"/>
</dbReference>
<dbReference type="OrthoDB" id="331544at2759"/>
<dbReference type="EMBL" id="GG738905">
    <property type="protein sequence ID" value="EFC38781.1"/>
    <property type="molecule type" value="Genomic_DNA"/>
</dbReference>
<dbReference type="AlphaFoldDB" id="D2VX02"/>
<evidence type="ECO:0000313" key="3">
    <source>
        <dbReference type="Proteomes" id="UP000006671"/>
    </source>
</evidence>
<gene>
    <name evidence="2" type="ORF">NAEGRDRAFT_73567</name>
</gene>
<dbReference type="GO" id="GO:0006694">
    <property type="term" value="P:steroid biosynthetic process"/>
    <property type="evidence" value="ECO:0007669"/>
    <property type="project" value="InterPro"/>
</dbReference>
<dbReference type="InterPro" id="IPR036291">
    <property type="entry name" value="NAD(P)-bd_dom_sf"/>
</dbReference>
<dbReference type="KEGG" id="ngr:NAEGRDRAFT_73567"/>
<evidence type="ECO:0000259" key="1">
    <source>
        <dbReference type="Pfam" id="PF01073"/>
    </source>
</evidence>
<dbReference type="RefSeq" id="XP_002671525.1">
    <property type="nucleotide sequence ID" value="XM_002671479.1"/>
</dbReference>
<evidence type="ECO:0000313" key="2">
    <source>
        <dbReference type="EMBL" id="EFC38781.1"/>
    </source>
</evidence>
<dbReference type="SUPFAM" id="SSF51735">
    <property type="entry name" value="NAD(P)-binding Rossmann-fold domains"/>
    <property type="match status" value="1"/>
</dbReference>
<proteinExistence type="predicted"/>
<dbReference type="VEuPathDB" id="AmoebaDB:NAEGRDRAFT_73567"/>
<sequence length="203" mass="23016">MKKQLLLIVLLCCSLYVNTILLGIFNKKKQAVIETSLSTSSELDESGLKDVPSTLLMIGAGNVGYPLLHALISEKTSQPFFSKIIVLDAHPIVQEETQFAKEHVNQIEYIQGDMRDELILREIFNNSNVRGVIVMWCELEKDTCQDINTQVLMKQITMSRNNPWLIFASSREVYGVVKEFQKFRPMGFQNQSSQTTCPLLSTP</sequence>
<dbReference type="InterPro" id="IPR002225">
    <property type="entry name" value="3Beta_OHSteriod_DH/Estase"/>
</dbReference>
<feature type="domain" description="3-beta hydroxysteroid dehydrogenase/isomerase" evidence="1">
    <location>
        <begin position="59"/>
        <end position="177"/>
    </location>
</feature>
<organism evidence="3">
    <name type="scientific">Naegleria gruberi</name>
    <name type="common">Amoeba</name>
    <dbReference type="NCBI Taxonomy" id="5762"/>
    <lineage>
        <taxon>Eukaryota</taxon>
        <taxon>Discoba</taxon>
        <taxon>Heterolobosea</taxon>
        <taxon>Tetramitia</taxon>
        <taxon>Eutetramitia</taxon>
        <taxon>Vahlkampfiidae</taxon>
        <taxon>Naegleria</taxon>
    </lineage>
</organism>
<accession>D2VX02</accession>
<dbReference type="Proteomes" id="UP000006671">
    <property type="component" value="Unassembled WGS sequence"/>
</dbReference>
<reference evidence="2 3" key="1">
    <citation type="journal article" date="2010" name="Cell">
        <title>The genome of Naegleria gruberi illuminates early eukaryotic versatility.</title>
        <authorList>
            <person name="Fritz-Laylin L.K."/>
            <person name="Prochnik S.E."/>
            <person name="Ginger M.L."/>
            <person name="Dacks J.B."/>
            <person name="Carpenter M.L."/>
            <person name="Field M.C."/>
            <person name="Kuo A."/>
            <person name="Paredez A."/>
            <person name="Chapman J."/>
            <person name="Pham J."/>
            <person name="Shu S."/>
            <person name="Neupane R."/>
            <person name="Cipriano M."/>
            <person name="Mancuso J."/>
            <person name="Tu H."/>
            <person name="Salamov A."/>
            <person name="Lindquist E."/>
            <person name="Shapiro H."/>
            <person name="Lucas S."/>
            <person name="Grigoriev I.V."/>
            <person name="Cande W.Z."/>
            <person name="Fulton C."/>
            <person name="Rokhsar D.S."/>
            <person name="Dawson S.C."/>
        </authorList>
    </citation>
    <scope>NUCLEOTIDE SEQUENCE [LARGE SCALE GENOMIC DNA]</scope>
    <source>
        <strain evidence="2 3">NEG-M</strain>
    </source>
</reference>
<dbReference type="GeneID" id="8858425"/>